<reference evidence="3" key="1">
    <citation type="journal article" date="2017" name="Genome Biol.">
        <title>Comparative genomics reveals high biological diversity and specific adaptations in the industrially and medically important fungal genus Aspergillus.</title>
        <authorList>
            <person name="de Vries R.P."/>
            <person name="Riley R."/>
            <person name="Wiebenga A."/>
            <person name="Aguilar-Osorio G."/>
            <person name="Amillis S."/>
            <person name="Uchima C.A."/>
            <person name="Anderluh G."/>
            <person name="Asadollahi M."/>
            <person name="Askin M."/>
            <person name="Barry K."/>
            <person name="Battaglia E."/>
            <person name="Bayram O."/>
            <person name="Benocci T."/>
            <person name="Braus-Stromeyer S.A."/>
            <person name="Caldana C."/>
            <person name="Canovas D."/>
            <person name="Cerqueira G.C."/>
            <person name="Chen F."/>
            <person name="Chen W."/>
            <person name="Choi C."/>
            <person name="Clum A."/>
            <person name="Dos Santos R.A."/>
            <person name="Damasio A.R."/>
            <person name="Diallinas G."/>
            <person name="Emri T."/>
            <person name="Fekete E."/>
            <person name="Flipphi M."/>
            <person name="Freyberg S."/>
            <person name="Gallo A."/>
            <person name="Gournas C."/>
            <person name="Habgood R."/>
            <person name="Hainaut M."/>
            <person name="Harispe M.L."/>
            <person name="Henrissat B."/>
            <person name="Hilden K.S."/>
            <person name="Hope R."/>
            <person name="Hossain A."/>
            <person name="Karabika E."/>
            <person name="Karaffa L."/>
            <person name="Karanyi Z."/>
            <person name="Krasevec N."/>
            <person name="Kuo A."/>
            <person name="Kusch H."/>
            <person name="LaButti K."/>
            <person name="Lagendijk E.L."/>
            <person name="Lapidus A."/>
            <person name="Levasseur A."/>
            <person name="Lindquist E."/>
            <person name="Lipzen A."/>
            <person name="Logrieco A.F."/>
            <person name="MacCabe A."/>
            <person name="Maekelae M.R."/>
            <person name="Malavazi I."/>
            <person name="Melin P."/>
            <person name="Meyer V."/>
            <person name="Mielnichuk N."/>
            <person name="Miskei M."/>
            <person name="Molnar A.P."/>
            <person name="Mule G."/>
            <person name="Ngan C.Y."/>
            <person name="Orejas M."/>
            <person name="Orosz E."/>
            <person name="Ouedraogo J.P."/>
            <person name="Overkamp K.M."/>
            <person name="Park H.-S."/>
            <person name="Perrone G."/>
            <person name="Piumi F."/>
            <person name="Punt P.J."/>
            <person name="Ram A.F."/>
            <person name="Ramon A."/>
            <person name="Rauscher S."/>
            <person name="Record E."/>
            <person name="Riano-Pachon D.M."/>
            <person name="Robert V."/>
            <person name="Roehrig J."/>
            <person name="Ruller R."/>
            <person name="Salamov A."/>
            <person name="Salih N.S."/>
            <person name="Samson R.A."/>
            <person name="Sandor E."/>
            <person name="Sanguinetti M."/>
            <person name="Schuetze T."/>
            <person name="Sepcic K."/>
            <person name="Shelest E."/>
            <person name="Sherlock G."/>
            <person name="Sophianopoulou V."/>
            <person name="Squina F.M."/>
            <person name="Sun H."/>
            <person name="Susca A."/>
            <person name="Todd R.B."/>
            <person name="Tsang A."/>
            <person name="Unkles S.E."/>
            <person name="van de Wiele N."/>
            <person name="van Rossen-Uffink D."/>
            <person name="Oliveira J.V."/>
            <person name="Vesth T.C."/>
            <person name="Visser J."/>
            <person name="Yu J.-H."/>
            <person name="Zhou M."/>
            <person name="Andersen M.R."/>
            <person name="Archer D.B."/>
            <person name="Baker S.E."/>
            <person name="Benoit I."/>
            <person name="Brakhage A.A."/>
            <person name="Braus G.H."/>
            <person name="Fischer R."/>
            <person name="Frisvad J.C."/>
            <person name="Goldman G.H."/>
            <person name="Houbraken J."/>
            <person name="Oakley B."/>
            <person name="Pocsi I."/>
            <person name="Scazzocchio C."/>
            <person name="Seiboth B."/>
            <person name="vanKuyk P.A."/>
            <person name="Wortman J."/>
            <person name="Dyer P.S."/>
            <person name="Grigoriev I.V."/>
        </authorList>
    </citation>
    <scope>NUCLEOTIDE SEQUENCE [LARGE SCALE GENOMIC DNA]</scope>
    <source>
        <strain evidence="3">ATCC 16872 / CBS 172.66 / WB 5094</strain>
    </source>
</reference>
<name>A0A1L9WNS8_ASPA1</name>
<keyword evidence="3" id="KW-1185">Reference proteome</keyword>
<protein>
    <submittedName>
        <fullName evidence="2">Uncharacterized protein</fullName>
    </submittedName>
</protein>
<dbReference type="VEuPathDB" id="FungiDB:ASPACDRAFT_45096"/>
<dbReference type="GeneID" id="30975358"/>
<feature type="compositionally biased region" description="Basic residues" evidence="1">
    <location>
        <begin position="67"/>
        <end position="80"/>
    </location>
</feature>
<organism evidence="2 3">
    <name type="scientific">Aspergillus aculeatus (strain ATCC 16872 / CBS 172.66 / WB 5094)</name>
    <dbReference type="NCBI Taxonomy" id="690307"/>
    <lineage>
        <taxon>Eukaryota</taxon>
        <taxon>Fungi</taxon>
        <taxon>Dikarya</taxon>
        <taxon>Ascomycota</taxon>
        <taxon>Pezizomycotina</taxon>
        <taxon>Eurotiomycetes</taxon>
        <taxon>Eurotiomycetidae</taxon>
        <taxon>Eurotiales</taxon>
        <taxon>Aspergillaceae</taxon>
        <taxon>Aspergillus</taxon>
        <taxon>Aspergillus subgen. Circumdati</taxon>
    </lineage>
</organism>
<evidence type="ECO:0000256" key="1">
    <source>
        <dbReference type="SAM" id="MobiDB-lite"/>
    </source>
</evidence>
<dbReference type="EMBL" id="KV878981">
    <property type="protein sequence ID" value="OJJ97797.1"/>
    <property type="molecule type" value="Genomic_DNA"/>
</dbReference>
<accession>A0A1L9WNS8</accession>
<gene>
    <name evidence="2" type="ORF">ASPACDRAFT_45096</name>
</gene>
<dbReference type="RefSeq" id="XP_020054137.1">
    <property type="nucleotide sequence ID" value="XM_020201544.1"/>
</dbReference>
<dbReference type="Proteomes" id="UP000184546">
    <property type="component" value="Unassembled WGS sequence"/>
</dbReference>
<dbReference type="AlphaFoldDB" id="A0A1L9WNS8"/>
<proteinExistence type="predicted"/>
<dbReference type="STRING" id="690307.A0A1L9WNS8"/>
<feature type="region of interest" description="Disordered" evidence="1">
    <location>
        <begin position="67"/>
        <end position="87"/>
    </location>
</feature>
<dbReference type="OrthoDB" id="124041at2759"/>
<evidence type="ECO:0000313" key="3">
    <source>
        <dbReference type="Proteomes" id="UP000184546"/>
    </source>
</evidence>
<sequence length="114" mass="13433">MNALNAIPASTPLGWRLALFHRHSSAYTLLLHAHFLNITTIISTERIKQKLLYVRAIFPTQEDNRHRHRCKDYFPRHQKPRPLSARERRAHIEVFGVPTSQENARNKFKVQNKN</sequence>
<evidence type="ECO:0000313" key="2">
    <source>
        <dbReference type="EMBL" id="OJJ97797.1"/>
    </source>
</evidence>